<protein>
    <submittedName>
        <fullName evidence="2">Uncharacterized protein</fullName>
    </submittedName>
</protein>
<proteinExistence type="predicted"/>
<keyword evidence="3" id="KW-1185">Reference proteome</keyword>
<accession>A0AA40ASC8</accession>
<dbReference type="EMBL" id="JAUKUA010000003">
    <property type="protein sequence ID" value="KAK0721110.1"/>
    <property type="molecule type" value="Genomic_DNA"/>
</dbReference>
<evidence type="ECO:0000256" key="1">
    <source>
        <dbReference type="SAM" id="MobiDB-lite"/>
    </source>
</evidence>
<gene>
    <name evidence="2" type="ORF">B0H67DRAFT_578156</name>
</gene>
<organism evidence="2 3">
    <name type="scientific">Lasiosphaeris hirsuta</name>
    <dbReference type="NCBI Taxonomy" id="260670"/>
    <lineage>
        <taxon>Eukaryota</taxon>
        <taxon>Fungi</taxon>
        <taxon>Dikarya</taxon>
        <taxon>Ascomycota</taxon>
        <taxon>Pezizomycotina</taxon>
        <taxon>Sordariomycetes</taxon>
        <taxon>Sordariomycetidae</taxon>
        <taxon>Sordariales</taxon>
        <taxon>Lasiosphaeriaceae</taxon>
        <taxon>Lasiosphaeris</taxon>
    </lineage>
</organism>
<evidence type="ECO:0000313" key="3">
    <source>
        <dbReference type="Proteomes" id="UP001172102"/>
    </source>
</evidence>
<dbReference type="AlphaFoldDB" id="A0AA40ASC8"/>
<evidence type="ECO:0000313" key="2">
    <source>
        <dbReference type="EMBL" id="KAK0721110.1"/>
    </source>
</evidence>
<feature type="region of interest" description="Disordered" evidence="1">
    <location>
        <begin position="1"/>
        <end position="36"/>
    </location>
</feature>
<sequence length="53" mass="5178">MGCGRRLPSVPAAGGADPERDEGGAGQRGTETSGARIKGLLTAFSAGDTSACI</sequence>
<reference evidence="2" key="1">
    <citation type="submission" date="2023-06" db="EMBL/GenBank/DDBJ databases">
        <title>Genome-scale phylogeny and comparative genomics of the fungal order Sordariales.</title>
        <authorList>
            <consortium name="Lawrence Berkeley National Laboratory"/>
            <person name="Hensen N."/>
            <person name="Bonometti L."/>
            <person name="Westerberg I."/>
            <person name="Brannstrom I.O."/>
            <person name="Guillou S."/>
            <person name="Cros-Aarteil S."/>
            <person name="Calhoun S."/>
            <person name="Haridas S."/>
            <person name="Kuo A."/>
            <person name="Mondo S."/>
            <person name="Pangilinan J."/>
            <person name="Riley R."/>
            <person name="Labutti K."/>
            <person name="Andreopoulos B."/>
            <person name="Lipzen A."/>
            <person name="Chen C."/>
            <person name="Yanf M."/>
            <person name="Daum C."/>
            <person name="Ng V."/>
            <person name="Clum A."/>
            <person name="Steindorff A."/>
            <person name="Ohm R."/>
            <person name="Martin F."/>
            <person name="Silar P."/>
            <person name="Natvig D."/>
            <person name="Lalanne C."/>
            <person name="Gautier V."/>
            <person name="Ament-Velasquez S.L."/>
            <person name="Kruys A."/>
            <person name="Hutchinson M.I."/>
            <person name="Powell A.J."/>
            <person name="Barry K."/>
            <person name="Miller A.N."/>
            <person name="Grigoriev I.V."/>
            <person name="Debuchy R."/>
            <person name="Gladieux P."/>
            <person name="Thoren M.H."/>
            <person name="Johannesson H."/>
        </authorList>
    </citation>
    <scope>NUCLEOTIDE SEQUENCE</scope>
    <source>
        <strain evidence="2">SMH4607-1</strain>
    </source>
</reference>
<dbReference type="Proteomes" id="UP001172102">
    <property type="component" value="Unassembled WGS sequence"/>
</dbReference>
<comment type="caution">
    <text evidence="2">The sequence shown here is derived from an EMBL/GenBank/DDBJ whole genome shotgun (WGS) entry which is preliminary data.</text>
</comment>
<name>A0AA40ASC8_9PEZI</name>